<dbReference type="Pfam" id="PF24049">
    <property type="entry name" value="YOMG_N"/>
    <property type="match status" value="1"/>
</dbReference>
<reference evidence="3 4" key="1">
    <citation type="submission" date="2021-06" db="EMBL/GenBank/DDBJ databases">
        <title>Whole genome sequence of Paenibacillus sophorae DSM23020 for comparative genomics.</title>
        <authorList>
            <person name="Kim M.-J."/>
            <person name="Lee G."/>
            <person name="Shin J.-H."/>
        </authorList>
    </citation>
    <scope>NUCLEOTIDE SEQUENCE [LARGE SCALE GENOMIC DNA]</scope>
    <source>
        <strain evidence="3 4">DSM 23020</strain>
    </source>
</reference>
<keyword evidence="4" id="KW-1185">Reference proteome</keyword>
<dbReference type="InterPro" id="IPR057796">
    <property type="entry name" value="YOMG-like_N"/>
</dbReference>
<feature type="domain" description="Tail spike" evidence="1">
    <location>
        <begin position="531"/>
        <end position="627"/>
    </location>
</feature>
<protein>
    <submittedName>
        <fullName evidence="3">Phage tail protein</fullName>
    </submittedName>
</protein>
<gene>
    <name evidence="3" type="ORF">KP014_15510</name>
</gene>
<dbReference type="InterPro" id="IPR007119">
    <property type="entry name" value="Phage_tail_spike_N"/>
</dbReference>
<sequence>MKECGKKNLVKEIKNIRDALLSIPFIYGGNMLGEIDFSKKPYTPSYFLARPDKEIISKLSEAYNDNLKIPVNETSKLSLSIPYLIDINHVLMRNKNIDLVKENYLIKMVFGKSVSWFTILEVNEVMSEDSNYKQITAYGLEIELAQRVLKGYKAESKGARTVLTEMLSETTWSIGDIDVDFELSKRSFEFLDNKLLGSIYDVANTYNAVVQFDTENQTVNFKKMELFGQDKGLTFSYESLLKSFDKKSDAKELVTRLYLEGKDGLTVNAISPTGQSYLEDYSYFMYPFKRDENKNVIEHSNYMSDFLCNAILDYQELVEQNKDQFQLLKAARDGYASTISTKNSELIDLQNQLKVIYNIVDNYQLNTSKIPTMFFENIEYTGSTQTIDFNQLQTMYPYAVMVKVSSASDVQISLNGSQKFIISNTWTLLGKVNTVTTSNVQITGNGNATVNIQVTAINETEYNATNNDNAIIERYCPNNKQMQIDVKNTEIAEQTGYLNSILAQITSLQTLLSSSNNFTPDQLIELQRFVKASTFKDDTYIDAEDLLKDGRKKFEEVRVPLLTIDVDVVYFLSVIEEQSKWDKLVIGDDVSIKYERIGVKVKAKIIEINYDFEGEKISLTLANVRNDGSAASQMLDYLKKYENFSTTIDANKPDWLKSVTDVSDMSLLFEQFWDKVTNQINMSINETVTIDNRGILLYDSNDPMRFLKLSHATIGMTKSGGQRYELGITPDGIVAEALYGKVVLSQRVVVGDADGVWLMEGPKTTITDRYGRVAMKLGLYEENPDLYGMIINRYDGYDINSTLINKVIANSEDGFKIQRWNGYSFDDVFSVDNNGYLKTVDMEAKSLKIVDKDNQLLLNSYTKEMNIGRFDNIITDGKLTAIEKLQVLGERTRIMSEYIKLLDQAEQYKTTSRDDTVRIDIQPFTDAYNNLIAYLAPLLSNMTETSDIDRDEFIQKFKDYYDQVVAIVNAINDSIKYSSVQLGSLYNGTIIDAINGVTVTRSDTMFRSVMNATRGFYLQRNTNTAENPNWVDLIWGDLSGVLHAEGLKLNSSFFTNGDITAAAINGSSITLRDPDGGVMKLFPGLEMGLWAGKNAENPTDAPTWLKMDGTLITKKLLVQNGVDGGLMIDSEKGIINFNQWSATGIAALDAQLISAIMVSADYGIISDIVAKSLSTMTRAAIADWSNFIEIKDKTIQWVTGRVNQGEHISVNGDLMYWVDSSQTGIMTKEVTAWPVYKYDPDDDNKKVKMEAGFNDSGASAQPYWRMGEGDGGIGNSGIARFDKYFGGLKIRYGSGNYDKERSIDFRDSGVYVISEGQKVNITSKDLTATIQDGECKIVHSSGSIIHMTPDGDIITKATRDYIQEAGRNMKWKAQSFDFEN</sequence>
<accession>A0ABX8H6T4</accession>
<dbReference type="Proteomes" id="UP000683429">
    <property type="component" value="Chromosome"/>
</dbReference>
<evidence type="ECO:0000259" key="2">
    <source>
        <dbReference type="Pfam" id="PF24049"/>
    </source>
</evidence>
<dbReference type="RefSeq" id="WP_139210564.1">
    <property type="nucleotide sequence ID" value="NZ_CP076607.1"/>
</dbReference>
<feature type="domain" description="YOMG-like N-terminal" evidence="2">
    <location>
        <begin position="48"/>
        <end position="135"/>
    </location>
</feature>
<feature type="domain" description="Tail spike" evidence="1">
    <location>
        <begin position="153"/>
        <end position="291"/>
    </location>
</feature>
<organism evidence="3 4">
    <name type="scientific">Paenibacillus sophorae</name>
    <dbReference type="NCBI Taxonomy" id="1333845"/>
    <lineage>
        <taxon>Bacteria</taxon>
        <taxon>Bacillati</taxon>
        <taxon>Bacillota</taxon>
        <taxon>Bacilli</taxon>
        <taxon>Bacillales</taxon>
        <taxon>Paenibacillaceae</taxon>
        <taxon>Paenibacillus</taxon>
    </lineage>
</organism>
<dbReference type="NCBIfam" id="TIGR01665">
    <property type="entry name" value="put_anti_recept"/>
    <property type="match status" value="1"/>
</dbReference>
<name>A0ABX8H6T4_9BACL</name>
<dbReference type="InterPro" id="IPR010572">
    <property type="entry name" value="Tail_dom"/>
</dbReference>
<evidence type="ECO:0000313" key="4">
    <source>
        <dbReference type="Proteomes" id="UP000683429"/>
    </source>
</evidence>
<evidence type="ECO:0000313" key="3">
    <source>
        <dbReference type="EMBL" id="QWU13407.1"/>
    </source>
</evidence>
<evidence type="ECO:0000259" key="1">
    <source>
        <dbReference type="Pfam" id="PF06605"/>
    </source>
</evidence>
<dbReference type="EMBL" id="CP076607">
    <property type="protein sequence ID" value="QWU13407.1"/>
    <property type="molecule type" value="Genomic_DNA"/>
</dbReference>
<dbReference type="Pfam" id="PF06605">
    <property type="entry name" value="Prophage_tail"/>
    <property type="match status" value="2"/>
</dbReference>
<proteinExistence type="predicted"/>